<dbReference type="OMA" id="NNRHVQK"/>
<sequence>MLFQAVPKTLSSTIFTSAVRRLSQSPVNNSQNVKLLASVVFYSLATLGVANVAEKTNKAYLFKQLGN</sequence>
<organism evidence="1 2">
    <name type="scientific">Candida maltosa (strain Xu316)</name>
    <name type="common">Yeast</name>
    <dbReference type="NCBI Taxonomy" id="1245528"/>
    <lineage>
        <taxon>Eukaryota</taxon>
        <taxon>Fungi</taxon>
        <taxon>Dikarya</taxon>
        <taxon>Ascomycota</taxon>
        <taxon>Saccharomycotina</taxon>
        <taxon>Pichiomycetes</taxon>
        <taxon>Debaryomycetaceae</taxon>
        <taxon>Candida/Lodderomyces clade</taxon>
        <taxon>Candida</taxon>
    </lineage>
</organism>
<gene>
    <name evidence="1" type="ORF">G210_0339</name>
</gene>
<reference evidence="1 2" key="1">
    <citation type="submission" date="2013-02" db="EMBL/GenBank/DDBJ databases">
        <title>Genome sequence of Candida maltosa Xu316, a potential industrial strain for xylitol and ethanol production.</title>
        <authorList>
            <person name="Yu J."/>
            <person name="Wang Q."/>
            <person name="Geng X."/>
            <person name="Bao W."/>
            <person name="He P."/>
            <person name="Cai J."/>
        </authorList>
    </citation>
    <scope>NUCLEOTIDE SEQUENCE [LARGE SCALE GENOMIC DNA]</scope>
    <source>
        <strain evidence="2">Xu316</strain>
    </source>
</reference>
<dbReference type="AlphaFoldDB" id="M3K2L8"/>
<dbReference type="OrthoDB" id="4027410at2759"/>
<name>M3K2L8_CANMX</name>
<evidence type="ECO:0000313" key="2">
    <source>
        <dbReference type="Proteomes" id="UP000011777"/>
    </source>
</evidence>
<protein>
    <submittedName>
        <fullName evidence="1">Uncharacterized protein</fullName>
    </submittedName>
</protein>
<keyword evidence="2" id="KW-1185">Reference proteome</keyword>
<proteinExistence type="predicted"/>
<accession>M3K2L8</accession>
<dbReference type="HOGENOM" id="CLU_2910217_0_0_1"/>
<comment type="caution">
    <text evidence="1">The sequence shown here is derived from an EMBL/GenBank/DDBJ whole genome shotgun (WGS) entry which is preliminary data.</text>
</comment>
<evidence type="ECO:0000313" key="1">
    <source>
        <dbReference type="EMBL" id="EMG48984.1"/>
    </source>
</evidence>
<dbReference type="EMBL" id="AOGT01000877">
    <property type="protein sequence ID" value="EMG48984.1"/>
    <property type="molecule type" value="Genomic_DNA"/>
</dbReference>
<dbReference type="Proteomes" id="UP000011777">
    <property type="component" value="Unassembled WGS sequence"/>
</dbReference>